<reference evidence="3" key="2">
    <citation type="submission" date="2018-07" db="EMBL/GenBank/DDBJ databases">
        <authorList>
            <person name="Quirk P.G."/>
            <person name="Krulwich T.A."/>
        </authorList>
    </citation>
    <scope>NUCLEOTIDE SEQUENCE</scope>
</reference>
<dbReference type="InterPro" id="IPR007268">
    <property type="entry name" value="Rad9/Ddc1"/>
</dbReference>
<organism evidence="3">
    <name type="scientific">Culicoides sonorensis</name>
    <name type="common">Biting midge</name>
    <dbReference type="NCBI Taxonomy" id="179676"/>
    <lineage>
        <taxon>Eukaryota</taxon>
        <taxon>Metazoa</taxon>
        <taxon>Ecdysozoa</taxon>
        <taxon>Arthropoda</taxon>
        <taxon>Hexapoda</taxon>
        <taxon>Insecta</taxon>
        <taxon>Pterygota</taxon>
        <taxon>Neoptera</taxon>
        <taxon>Endopterygota</taxon>
        <taxon>Diptera</taxon>
        <taxon>Nematocera</taxon>
        <taxon>Chironomoidea</taxon>
        <taxon>Ceratopogonidae</taxon>
        <taxon>Ceratopogoninae</taxon>
        <taxon>Culicoides</taxon>
        <taxon>Monoculicoides</taxon>
    </lineage>
</organism>
<dbReference type="PANTHER" id="PTHR15237:SF0">
    <property type="entry name" value="CELL CYCLE CHECKPOINT CONTROL PROTEIN"/>
    <property type="match status" value="1"/>
</dbReference>
<gene>
    <name evidence="3" type="primary">CSON003143</name>
</gene>
<dbReference type="VEuPathDB" id="VectorBase:CSON003143"/>
<dbReference type="GO" id="GO:0006281">
    <property type="term" value="P:DNA repair"/>
    <property type="evidence" value="ECO:0007669"/>
    <property type="project" value="TreeGrafter"/>
</dbReference>
<protein>
    <submittedName>
        <fullName evidence="3">CSON003143 protein</fullName>
    </submittedName>
</protein>
<dbReference type="GO" id="GO:0071479">
    <property type="term" value="P:cellular response to ionizing radiation"/>
    <property type="evidence" value="ECO:0007669"/>
    <property type="project" value="TreeGrafter"/>
</dbReference>
<dbReference type="EMBL" id="UFQT01001554">
    <property type="protein sequence ID" value="SSX30994.1"/>
    <property type="molecule type" value="Genomic_DNA"/>
</dbReference>
<dbReference type="AlphaFoldDB" id="A0A336MKQ6"/>
<reference evidence="2" key="1">
    <citation type="submission" date="2018-04" db="EMBL/GenBank/DDBJ databases">
        <authorList>
            <person name="Go L.Y."/>
            <person name="Mitchell J.A."/>
        </authorList>
    </citation>
    <scope>NUCLEOTIDE SEQUENCE</scope>
    <source>
        <tissue evidence="2">Whole organism</tissue>
    </source>
</reference>
<evidence type="ECO:0000313" key="2">
    <source>
        <dbReference type="EMBL" id="SSX11426.1"/>
    </source>
</evidence>
<dbReference type="InterPro" id="IPR046938">
    <property type="entry name" value="DNA_clamp_sf"/>
</dbReference>
<name>A0A336MKQ6_CULSO</name>
<dbReference type="GO" id="GO:0000076">
    <property type="term" value="P:DNA replication checkpoint signaling"/>
    <property type="evidence" value="ECO:0007669"/>
    <property type="project" value="TreeGrafter"/>
</dbReference>
<feature type="compositionally biased region" description="Polar residues" evidence="1">
    <location>
        <begin position="343"/>
        <end position="366"/>
    </location>
</feature>
<feature type="region of interest" description="Disordered" evidence="1">
    <location>
        <begin position="411"/>
        <end position="441"/>
    </location>
</feature>
<dbReference type="GO" id="GO:0030896">
    <property type="term" value="C:checkpoint clamp complex"/>
    <property type="evidence" value="ECO:0007669"/>
    <property type="project" value="InterPro"/>
</dbReference>
<accession>A0A336MKQ6</accession>
<dbReference type="GO" id="GO:0031573">
    <property type="term" value="P:mitotic intra-S DNA damage checkpoint signaling"/>
    <property type="evidence" value="ECO:0007669"/>
    <property type="project" value="TreeGrafter"/>
</dbReference>
<dbReference type="OMA" id="HTTRDEY"/>
<dbReference type="Pfam" id="PF04139">
    <property type="entry name" value="Rad9"/>
    <property type="match status" value="1"/>
</dbReference>
<feature type="region of interest" description="Disordered" evidence="1">
    <location>
        <begin position="314"/>
        <end position="367"/>
    </location>
</feature>
<dbReference type="SUPFAM" id="SSF55979">
    <property type="entry name" value="DNA clamp"/>
    <property type="match status" value="1"/>
</dbReference>
<evidence type="ECO:0000256" key="1">
    <source>
        <dbReference type="SAM" id="MobiDB-lite"/>
    </source>
</evidence>
<evidence type="ECO:0000313" key="3">
    <source>
        <dbReference type="EMBL" id="SSX30994.1"/>
    </source>
</evidence>
<dbReference type="PANTHER" id="PTHR15237">
    <property type="entry name" value="DNA REPAIR PROTEIN RAD9"/>
    <property type="match status" value="1"/>
</dbReference>
<dbReference type="EMBL" id="UFQS01001554">
    <property type="protein sequence ID" value="SSX11426.1"/>
    <property type="molecule type" value="Genomic_DNA"/>
</dbReference>
<proteinExistence type="predicted"/>
<dbReference type="Gene3D" id="3.70.10.10">
    <property type="match status" value="1"/>
</dbReference>
<sequence>MKCSINGVHIKVFNRAIQYLSKIGDEIHFETFATGLCLSAVSSRKTAFGSIKFDVDFFTEYEDDLGKDDESQCKVSVKSILPLFRSLKQFESGTISLDRKNCKLIFKFICRQKLIKRLSIPILEFSRIDDLIIPENFSNKIAGSHKVMNNILSNFHKTTREISFDVTNSSIEIKNHIDNPDLDFETVRANYKLRIDEFETFSIKNPCNIAFSYSDFRAMVKFVDESETHLRINFESPGEPMCLSTRIQDMLVANLLIATLLHDMEETGQDEIQSNSDKTSQTSDIPVAKVTKKNASMTRNRRVIKTQEEENPFNFIDENRTPSPQVVRNENEKVPEPRPTIIPCSSSSNVSDTIPNSSKIHPNRPSSLADIPIQRISEAREEPMQVDSNPEIPIQENEIQQKPDEVKESEEIFFETEESESNKAEIVPESEESVPASPTAEFRRRRRHIFRRCFEQTFDPRTVPGANEILAFNSDEEG</sequence>